<dbReference type="PANTHER" id="PTHR30246">
    <property type="entry name" value="2-KETO-3-DEOXY-6-PHOSPHOGLUCONATE ALDOLASE"/>
    <property type="match status" value="1"/>
</dbReference>
<evidence type="ECO:0000256" key="4">
    <source>
        <dbReference type="ARBA" id="ARBA00023239"/>
    </source>
</evidence>
<dbReference type="Pfam" id="PF01081">
    <property type="entry name" value="Aldolase"/>
    <property type="match status" value="1"/>
</dbReference>
<keyword evidence="5" id="KW-0119">Carbohydrate metabolism</keyword>
<gene>
    <name evidence="6" type="ORF">KDAU_25730</name>
</gene>
<dbReference type="OrthoDB" id="9802667at2"/>
<dbReference type="Proteomes" id="UP000287224">
    <property type="component" value="Unassembled WGS sequence"/>
</dbReference>
<evidence type="ECO:0000256" key="5">
    <source>
        <dbReference type="ARBA" id="ARBA00023277"/>
    </source>
</evidence>
<reference evidence="7" key="1">
    <citation type="submission" date="2018-12" db="EMBL/GenBank/DDBJ databases">
        <title>Tengunoibacter tsumagoiensis gen. nov., sp. nov., Dictyobacter kobayashii sp. nov., D. alpinus sp. nov., and D. joshuensis sp. nov. and description of Dictyobacteraceae fam. nov. within the order Ktedonobacterales isolated from Tengu-no-mugimeshi.</title>
        <authorList>
            <person name="Wang C.M."/>
            <person name="Zheng Y."/>
            <person name="Sakai Y."/>
            <person name="Toyoda A."/>
            <person name="Minakuchi Y."/>
            <person name="Abe K."/>
            <person name="Yokota A."/>
            <person name="Yabe S."/>
        </authorList>
    </citation>
    <scope>NUCLEOTIDE SEQUENCE [LARGE SCALE GENOMIC DNA]</scope>
    <source>
        <strain evidence="7">S-27</strain>
    </source>
</reference>
<comment type="subunit">
    <text evidence="3">Homotrimer.</text>
</comment>
<dbReference type="Gene3D" id="3.20.20.70">
    <property type="entry name" value="Aldolase class I"/>
    <property type="match status" value="1"/>
</dbReference>
<sequence>MSQRSVTTLKPRMPIAIVRLDNLDNALEISGALLEGGVDTIEFTLTNAKANEIITQVRHEFGDRLIVGAGTVLDGDMAQGSIDAGAQFLVTPILALDVIARGKEHGIPVVCGAYTPTEIWTAWKAGATLVKVFPASQLGPTYFKDILAPLPDLQLVPTGGVNLQTCGAFLKAGAYSVAVGSQLVSKDIVNNKDWPGLAALARQYREACQ</sequence>
<dbReference type="InterPro" id="IPR000887">
    <property type="entry name" value="Aldlse_KDPG_KHG"/>
</dbReference>
<proteinExistence type="inferred from homology"/>
<accession>A0A401ZED9</accession>
<keyword evidence="7" id="KW-1185">Reference proteome</keyword>
<dbReference type="NCBIfam" id="TIGR01182">
    <property type="entry name" value="eda"/>
    <property type="match status" value="1"/>
</dbReference>
<dbReference type="RefSeq" id="WP_126596312.1">
    <property type="nucleotide sequence ID" value="NZ_BIFQ01000001.1"/>
</dbReference>
<comment type="pathway">
    <text evidence="1">Carbohydrate acid metabolism.</text>
</comment>
<keyword evidence="4" id="KW-0456">Lyase</keyword>
<evidence type="ECO:0000256" key="2">
    <source>
        <dbReference type="ARBA" id="ARBA00006906"/>
    </source>
</evidence>
<evidence type="ECO:0000313" key="6">
    <source>
        <dbReference type="EMBL" id="GCE05244.1"/>
    </source>
</evidence>
<dbReference type="PANTHER" id="PTHR30246:SF1">
    <property type="entry name" value="2-DEHYDRO-3-DEOXY-6-PHOSPHOGALACTONATE ALDOLASE-RELATED"/>
    <property type="match status" value="1"/>
</dbReference>
<comment type="similarity">
    <text evidence="2">Belongs to the KHG/KDPG aldolase family.</text>
</comment>
<evidence type="ECO:0000256" key="3">
    <source>
        <dbReference type="ARBA" id="ARBA00011233"/>
    </source>
</evidence>
<dbReference type="GO" id="GO:0016829">
    <property type="term" value="F:lyase activity"/>
    <property type="evidence" value="ECO:0007669"/>
    <property type="project" value="UniProtKB-KW"/>
</dbReference>
<organism evidence="6 7">
    <name type="scientific">Dictyobacter aurantiacus</name>
    <dbReference type="NCBI Taxonomy" id="1936993"/>
    <lineage>
        <taxon>Bacteria</taxon>
        <taxon>Bacillati</taxon>
        <taxon>Chloroflexota</taxon>
        <taxon>Ktedonobacteria</taxon>
        <taxon>Ktedonobacterales</taxon>
        <taxon>Dictyobacteraceae</taxon>
        <taxon>Dictyobacter</taxon>
    </lineage>
</organism>
<evidence type="ECO:0000256" key="1">
    <source>
        <dbReference type="ARBA" id="ARBA00004761"/>
    </source>
</evidence>
<name>A0A401ZED9_9CHLR</name>
<dbReference type="SUPFAM" id="SSF51569">
    <property type="entry name" value="Aldolase"/>
    <property type="match status" value="1"/>
</dbReference>
<dbReference type="EMBL" id="BIFQ01000001">
    <property type="protein sequence ID" value="GCE05244.1"/>
    <property type="molecule type" value="Genomic_DNA"/>
</dbReference>
<comment type="caution">
    <text evidence="6">The sequence shown here is derived from an EMBL/GenBank/DDBJ whole genome shotgun (WGS) entry which is preliminary data.</text>
</comment>
<evidence type="ECO:0000313" key="7">
    <source>
        <dbReference type="Proteomes" id="UP000287224"/>
    </source>
</evidence>
<dbReference type="InterPro" id="IPR013785">
    <property type="entry name" value="Aldolase_TIM"/>
</dbReference>
<dbReference type="AlphaFoldDB" id="A0A401ZED9"/>
<dbReference type="CDD" id="cd00452">
    <property type="entry name" value="KDPG_aldolase"/>
    <property type="match status" value="1"/>
</dbReference>
<protein>
    <submittedName>
        <fullName evidence="6">2-dehydro-3-deoxy-phosphogluconate aldolase</fullName>
    </submittedName>
</protein>